<evidence type="ECO:0000256" key="12">
    <source>
        <dbReference type="ARBA" id="ARBA00030266"/>
    </source>
</evidence>
<keyword evidence="7" id="KW-1133">Transmembrane helix</keyword>
<evidence type="ECO:0000256" key="13">
    <source>
        <dbReference type="ARBA" id="ARBA00033148"/>
    </source>
</evidence>
<comment type="function">
    <text evidence="11">Plays a role in viral cell-to-cell propagation, by facilitating genome transport to neighboring plant cells through plasmosdesmata. May induce the formation of granular vesicles derived from the Endoplasmic reticulum, which align on actin filaments.</text>
</comment>
<keyword evidence="10" id="KW-1038">Host endoplasmic reticulum</keyword>
<name>A0A286R821_9VIRU</name>
<evidence type="ECO:0000256" key="6">
    <source>
        <dbReference type="ARBA" id="ARBA00022870"/>
    </source>
</evidence>
<protein>
    <recommendedName>
        <fullName evidence="3">Movement protein TGBp3</fullName>
    </recommendedName>
    <alternativeName>
        <fullName evidence="12">7 kDa protein</fullName>
    </alternativeName>
    <alternativeName>
        <fullName evidence="13">Triple gene block 3 protein</fullName>
    </alternativeName>
</protein>
<evidence type="ECO:0000256" key="7">
    <source>
        <dbReference type="ARBA" id="ARBA00022989"/>
    </source>
</evidence>
<evidence type="ECO:0000256" key="1">
    <source>
        <dbReference type="ARBA" id="ARBA00004625"/>
    </source>
</evidence>
<evidence type="ECO:0000256" key="11">
    <source>
        <dbReference type="ARBA" id="ARBA00025270"/>
    </source>
</evidence>
<dbReference type="InterPro" id="IPR003411">
    <property type="entry name" value="TGBp3"/>
</dbReference>
<evidence type="ECO:0000256" key="10">
    <source>
        <dbReference type="ARBA" id="ARBA00023184"/>
    </source>
</evidence>
<comment type="subcellular location">
    <subcellularLocation>
        <location evidence="1">Host endoplasmic reticulum membrane</location>
    </subcellularLocation>
</comment>
<evidence type="ECO:0000256" key="8">
    <source>
        <dbReference type="ARBA" id="ARBA00023031"/>
    </source>
</evidence>
<dbReference type="EMBL" id="KY364848">
    <property type="protein sequence ID" value="ASV70526.1"/>
    <property type="molecule type" value="Genomic_RNA"/>
</dbReference>
<comment type="similarity">
    <text evidence="2">Belongs to the Tymovirales TGBp3 protein family.</text>
</comment>
<evidence type="ECO:0000256" key="3">
    <source>
        <dbReference type="ARBA" id="ARBA00013812"/>
    </source>
</evidence>
<sequence length="65" mass="6986">MIEHILIGLSAFLIALFVISQNQSGCTVLITGESVRFLGCPVTQEFSKAVSELKPIACASFRSRG</sequence>
<evidence type="ECO:0000256" key="4">
    <source>
        <dbReference type="ARBA" id="ARBA00022448"/>
    </source>
</evidence>
<evidence type="ECO:0000256" key="2">
    <source>
        <dbReference type="ARBA" id="ARBA00010355"/>
    </source>
</evidence>
<keyword evidence="4" id="KW-0813">Transport</keyword>
<keyword evidence="6" id="KW-1043">Host membrane</keyword>
<evidence type="ECO:0000256" key="5">
    <source>
        <dbReference type="ARBA" id="ARBA00022692"/>
    </source>
</evidence>
<organism evidence="14">
    <name type="scientific">Potato virus M</name>
    <dbReference type="NCBI Taxonomy" id="12167"/>
    <lineage>
        <taxon>Viruses</taxon>
        <taxon>Riboviria</taxon>
        <taxon>Orthornavirae</taxon>
        <taxon>Kitrinoviricota</taxon>
        <taxon>Alsuviricetes</taxon>
        <taxon>Tymovirales</taxon>
        <taxon>Betaflexiviridae</taxon>
        <taxon>Quinvirinae</taxon>
        <taxon>Carlavirus</taxon>
        <taxon>Carlavirus misolani</taxon>
    </lineage>
</organism>
<dbReference type="GO" id="GO:0044167">
    <property type="term" value="C:host cell endoplasmic reticulum membrane"/>
    <property type="evidence" value="ECO:0007669"/>
    <property type="project" value="UniProtKB-SubCell"/>
</dbReference>
<evidence type="ECO:0000313" key="14">
    <source>
        <dbReference type="EMBL" id="ASV70526.1"/>
    </source>
</evidence>
<reference evidence="14" key="1">
    <citation type="journal article" date="2017" name="Arch. Virol.">
        <title>Complete genome sequence of a new isolate of potato virus M in Yunnan, China.</title>
        <authorList>
            <person name="Su X."/>
            <person name="Wu K."/>
            <person name="Zhang L.Z."/>
            <person name="Rahman M.S."/>
            <person name="Zheng K."/>
            <person name="Li T."/>
            <person name="Zhang Z."/>
            <person name="Dong J."/>
        </authorList>
    </citation>
    <scope>NUCLEOTIDE SEQUENCE</scope>
    <source>
        <strain evidence="14">PVM-YN</strain>
    </source>
</reference>
<keyword evidence="9" id="KW-0472">Membrane</keyword>
<keyword evidence="8" id="KW-0916">Viral movement protein</keyword>
<proteinExistence type="inferred from homology"/>
<evidence type="ECO:0000256" key="9">
    <source>
        <dbReference type="ARBA" id="ARBA00023136"/>
    </source>
</evidence>
<dbReference type="Pfam" id="PF02495">
    <property type="entry name" value="TGBp3"/>
    <property type="match status" value="1"/>
</dbReference>
<dbReference type="GO" id="GO:0046740">
    <property type="term" value="P:transport of virus in host, cell to cell"/>
    <property type="evidence" value="ECO:0007669"/>
    <property type="project" value="UniProtKB-KW"/>
</dbReference>
<accession>A0A286R821</accession>
<keyword evidence="5" id="KW-0812">Transmembrane</keyword>